<dbReference type="SMART" id="SM00869">
    <property type="entry name" value="Autotransporter"/>
    <property type="match status" value="1"/>
</dbReference>
<dbReference type="InterPro" id="IPR006315">
    <property type="entry name" value="OM_autotransptr_brl_dom"/>
</dbReference>
<dbReference type="Pfam" id="PF03797">
    <property type="entry name" value="Autotransporter"/>
    <property type="match status" value="1"/>
</dbReference>
<feature type="non-terminal residue" evidence="2">
    <location>
        <position position="1"/>
    </location>
</feature>
<dbReference type="Gene3D" id="2.40.128.130">
    <property type="entry name" value="Autotransporter beta-domain"/>
    <property type="match status" value="1"/>
</dbReference>
<dbReference type="NCBIfam" id="TIGR01414">
    <property type="entry name" value="autotrans_barl"/>
    <property type="match status" value="1"/>
</dbReference>
<organism evidence="2">
    <name type="scientific">marine metagenome</name>
    <dbReference type="NCBI Taxonomy" id="408172"/>
    <lineage>
        <taxon>unclassified sequences</taxon>
        <taxon>metagenomes</taxon>
        <taxon>ecological metagenomes</taxon>
    </lineage>
</organism>
<gene>
    <name evidence="2" type="ORF">METZ01_LOCUS257988</name>
</gene>
<dbReference type="PROSITE" id="PS51208">
    <property type="entry name" value="AUTOTRANSPORTER"/>
    <property type="match status" value="1"/>
</dbReference>
<name>A0A382IZ85_9ZZZZ</name>
<evidence type="ECO:0000313" key="2">
    <source>
        <dbReference type="EMBL" id="SVC05134.1"/>
    </source>
</evidence>
<dbReference type="GO" id="GO:0019867">
    <property type="term" value="C:outer membrane"/>
    <property type="evidence" value="ECO:0007669"/>
    <property type="project" value="InterPro"/>
</dbReference>
<accession>A0A382IZ85</accession>
<dbReference type="SUPFAM" id="SSF103515">
    <property type="entry name" value="Autotransporter"/>
    <property type="match status" value="1"/>
</dbReference>
<proteinExistence type="predicted"/>
<reference evidence="2" key="1">
    <citation type="submission" date="2018-05" db="EMBL/GenBank/DDBJ databases">
        <authorList>
            <person name="Lanie J.A."/>
            <person name="Ng W.-L."/>
            <person name="Kazmierczak K.M."/>
            <person name="Andrzejewski T.M."/>
            <person name="Davidsen T.M."/>
            <person name="Wayne K.J."/>
            <person name="Tettelin H."/>
            <person name="Glass J.I."/>
            <person name="Rusch D."/>
            <person name="Podicherti R."/>
            <person name="Tsui H.-C.T."/>
            <person name="Winkler M.E."/>
        </authorList>
    </citation>
    <scope>NUCLEOTIDE SEQUENCE</scope>
</reference>
<evidence type="ECO:0000259" key="1">
    <source>
        <dbReference type="PROSITE" id="PS51208"/>
    </source>
</evidence>
<sequence>KIGETSLSSAQDISALGISIGADKKIENNKVSRFYSTIYGIALRLGIDEVDIGTYGSKVDTNAISLSIYGTHYLDKSGFIDGVIGASHLNTDLVRKNSGETDKNNGERDGKQIYGSIKFGREFEHNEFNVIPTSRINISHTRLEGYTESGTEALKYDDQEINSLMGSLGVMIDRDYILETSILKPRVNFEYSKDVASNSKAHSYYVSDSSKTYAYKANENTQDIFKGGLGFDFTNQQGLTLSGEFEKEIISNVGYINTVFFTASFLSRKKTEYLIAFNGDEESLGSSLKIAKTLGPFALGLQLENDLSSQKNSNLNLSLSSQF</sequence>
<dbReference type="AlphaFoldDB" id="A0A382IZ85"/>
<dbReference type="InterPro" id="IPR005546">
    <property type="entry name" value="Autotransporte_beta"/>
</dbReference>
<feature type="domain" description="Autotransporter" evidence="1">
    <location>
        <begin position="1"/>
        <end position="267"/>
    </location>
</feature>
<protein>
    <recommendedName>
        <fullName evidence="1">Autotransporter domain-containing protein</fullName>
    </recommendedName>
</protein>
<dbReference type="EMBL" id="UINC01070749">
    <property type="protein sequence ID" value="SVC05134.1"/>
    <property type="molecule type" value="Genomic_DNA"/>
</dbReference>
<dbReference type="InterPro" id="IPR036709">
    <property type="entry name" value="Autotransporte_beta_dom_sf"/>
</dbReference>